<dbReference type="SUPFAM" id="SSF103473">
    <property type="entry name" value="MFS general substrate transporter"/>
    <property type="match status" value="1"/>
</dbReference>
<dbReference type="RefSeq" id="WP_158358256.1">
    <property type="nucleotide sequence ID" value="NZ_JAOQJF010000008.1"/>
</dbReference>
<dbReference type="EMBL" id="JAOQJF010000008">
    <property type="protein sequence ID" value="MCU6799419.1"/>
    <property type="molecule type" value="Genomic_DNA"/>
</dbReference>
<dbReference type="InterPro" id="IPR036259">
    <property type="entry name" value="MFS_trans_sf"/>
</dbReference>
<feature type="transmembrane region" description="Helical" evidence="1">
    <location>
        <begin position="312"/>
        <end position="331"/>
    </location>
</feature>
<feature type="transmembrane region" description="Helical" evidence="1">
    <location>
        <begin position="142"/>
        <end position="161"/>
    </location>
</feature>
<organism evidence="2 3">
    <name type="scientific">Alitiscatomonas aceti</name>
    <dbReference type="NCBI Taxonomy" id="2981724"/>
    <lineage>
        <taxon>Bacteria</taxon>
        <taxon>Bacillati</taxon>
        <taxon>Bacillota</taxon>
        <taxon>Clostridia</taxon>
        <taxon>Lachnospirales</taxon>
        <taxon>Lachnospiraceae</taxon>
        <taxon>Alitiscatomonas</taxon>
    </lineage>
</organism>
<accession>A0ABT2V0I5</accession>
<feature type="transmembrane region" description="Helical" evidence="1">
    <location>
        <begin position="12"/>
        <end position="33"/>
    </location>
</feature>
<feature type="transmembrane region" description="Helical" evidence="1">
    <location>
        <begin position="352"/>
        <end position="374"/>
    </location>
</feature>
<dbReference type="Proteomes" id="UP001652395">
    <property type="component" value="Unassembled WGS sequence"/>
</dbReference>
<feature type="transmembrane region" description="Helical" evidence="1">
    <location>
        <begin position="236"/>
        <end position="260"/>
    </location>
</feature>
<feature type="transmembrane region" description="Helical" evidence="1">
    <location>
        <begin position="380"/>
        <end position="400"/>
    </location>
</feature>
<keyword evidence="1" id="KW-0812">Transmembrane</keyword>
<evidence type="ECO:0000313" key="2">
    <source>
        <dbReference type="EMBL" id="MCU6799419.1"/>
    </source>
</evidence>
<protein>
    <recommendedName>
        <fullName evidence="4">MFS transporter</fullName>
    </recommendedName>
</protein>
<comment type="caution">
    <text evidence="2">The sequence shown here is derived from an EMBL/GenBank/DDBJ whole genome shotgun (WGS) entry which is preliminary data.</text>
</comment>
<reference evidence="2 3" key="1">
    <citation type="journal article" date="2021" name="ISME Commun">
        <title>Automated analysis of genomic sequences facilitates high-throughput and comprehensive description of bacteria.</title>
        <authorList>
            <person name="Hitch T.C.A."/>
        </authorList>
    </citation>
    <scope>NUCLEOTIDE SEQUENCE [LARGE SCALE GENOMIC DNA]</scope>
    <source>
        <strain evidence="3">f_CCE</strain>
    </source>
</reference>
<feature type="transmembrane region" description="Helical" evidence="1">
    <location>
        <begin position="281"/>
        <end position="300"/>
    </location>
</feature>
<feature type="transmembrane region" description="Helical" evidence="1">
    <location>
        <begin position="86"/>
        <end position="107"/>
    </location>
</feature>
<gene>
    <name evidence="2" type="ORF">OCV69_05670</name>
</gene>
<evidence type="ECO:0000256" key="1">
    <source>
        <dbReference type="SAM" id="Phobius"/>
    </source>
</evidence>
<keyword evidence="3" id="KW-1185">Reference proteome</keyword>
<evidence type="ECO:0000313" key="3">
    <source>
        <dbReference type="Proteomes" id="UP001652395"/>
    </source>
</evidence>
<feature type="transmembrane region" description="Helical" evidence="1">
    <location>
        <begin position="54"/>
        <end position="80"/>
    </location>
</feature>
<keyword evidence="1" id="KW-0472">Membrane</keyword>
<keyword evidence="1" id="KW-1133">Transmembrane helix</keyword>
<dbReference type="Gene3D" id="1.20.1250.20">
    <property type="entry name" value="MFS general substrate transporter like domains"/>
    <property type="match status" value="1"/>
</dbReference>
<proteinExistence type="predicted"/>
<sequence>MDINHDTKKLFMYAILCLSLAVGLSSGVFSNYFKEVFAVDSVQRGLLEIPRETPGILCVVILTALSGLGNLSLMVMAYGFCTLGLAVLGLLSPSYFIMQIFLFSFSLGEHMMMPLRDSIAMDLSGEGKTGTFLGQLKGKMTLASMTASAAVFIGYRTGLFWFGDGVIPSFVAGLLFTAAGLFFAVRLRKTAPELNVPRARNTGRRDTLHIRKRYIPYYLITAVYGCQKRMRIVFAPWLIVELLAMGADTLALLGMAAHLIGSRFSPVIGRMLDHLGVSRSLAIEGGYFAGAFLFAAFAAWGAASGRFGDGPLGAVLVFLAYILVMLTDHFNTVHTVMMKQLSLRPEDVMGNLSLGLSVDHVLAVTVSGGFGVIWKVWGPQYVFLLAAACSAVHLAVAGYLEKSGIVKRG</sequence>
<evidence type="ECO:0008006" key="4">
    <source>
        <dbReference type="Google" id="ProtNLM"/>
    </source>
</evidence>
<feature type="transmembrane region" description="Helical" evidence="1">
    <location>
        <begin position="167"/>
        <end position="185"/>
    </location>
</feature>
<name>A0ABT2V0I5_9FIRM</name>